<evidence type="ECO:0000256" key="1">
    <source>
        <dbReference type="SAM" id="MobiDB-lite"/>
    </source>
</evidence>
<protein>
    <submittedName>
        <fullName evidence="2">Uncharacterized protein</fullName>
    </submittedName>
</protein>
<reference evidence="2 3" key="1">
    <citation type="submission" date="2017-11" db="EMBL/GenBank/DDBJ databases">
        <title>De-novo sequencing of pomegranate (Punica granatum L.) genome.</title>
        <authorList>
            <person name="Akparov Z."/>
            <person name="Amiraslanov A."/>
            <person name="Hajiyeva S."/>
            <person name="Abbasov M."/>
            <person name="Kaur K."/>
            <person name="Hamwieh A."/>
            <person name="Solovyev V."/>
            <person name="Salamov A."/>
            <person name="Braich B."/>
            <person name="Kosarev P."/>
            <person name="Mahmoud A."/>
            <person name="Hajiyev E."/>
            <person name="Babayeva S."/>
            <person name="Izzatullayeva V."/>
            <person name="Mammadov A."/>
            <person name="Mammadov A."/>
            <person name="Sharifova S."/>
            <person name="Ojaghi J."/>
            <person name="Eynullazada K."/>
            <person name="Bayramov B."/>
            <person name="Abdulazimova A."/>
            <person name="Shahmuradov I."/>
        </authorList>
    </citation>
    <scope>NUCLEOTIDE SEQUENCE [LARGE SCALE GENOMIC DNA]</scope>
    <source>
        <strain evidence="3">cv. AG2017</strain>
        <tissue evidence="2">Leaf</tissue>
    </source>
</reference>
<evidence type="ECO:0000313" key="3">
    <source>
        <dbReference type="Proteomes" id="UP000233551"/>
    </source>
</evidence>
<feature type="compositionally biased region" description="Low complexity" evidence="1">
    <location>
        <begin position="68"/>
        <end position="83"/>
    </location>
</feature>
<proteinExistence type="predicted"/>
<feature type="region of interest" description="Disordered" evidence="1">
    <location>
        <begin position="64"/>
        <end position="83"/>
    </location>
</feature>
<name>A0A2I0IXB9_PUNGR</name>
<organism evidence="2 3">
    <name type="scientific">Punica granatum</name>
    <name type="common">Pomegranate</name>
    <dbReference type="NCBI Taxonomy" id="22663"/>
    <lineage>
        <taxon>Eukaryota</taxon>
        <taxon>Viridiplantae</taxon>
        <taxon>Streptophyta</taxon>
        <taxon>Embryophyta</taxon>
        <taxon>Tracheophyta</taxon>
        <taxon>Spermatophyta</taxon>
        <taxon>Magnoliopsida</taxon>
        <taxon>eudicotyledons</taxon>
        <taxon>Gunneridae</taxon>
        <taxon>Pentapetalae</taxon>
        <taxon>rosids</taxon>
        <taxon>malvids</taxon>
        <taxon>Myrtales</taxon>
        <taxon>Lythraceae</taxon>
        <taxon>Punica</taxon>
    </lineage>
</organism>
<dbReference type="Proteomes" id="UP000233551">
    <property type="component" value="Unassembled WGS sequence"/>
</dbReference>
<accession>A0A2I0IXB9</accession>
<comment type="caution">
    <text evidence="2">The sequence shown here is derived from an EMBL/GenBank/DDBJ whole genome shotgun (WGS) entry which is preliminary data.</text>
</comment>
<sequence>MDYLLMKICILTEAIGVNSLILAKRGKGPGLSVGNPNPTTKVVCIHRGCRRPWRWGRGLKLAAPTPESTGISNSRSRSIRGLGPPIEDLDPTLKVLAAPTPESTGISNLRSRSIRGLGPPIGDLDPTLEVFGVLYECGNLDGVVRIGCPHPQIDWDLKLEISIDLRARATNRRP</sequence>
<gene>
    <name evidence="2" type="ORF">CRG98_030932</name>
</gene>
<evidence type="ECO:0000313" key="2">
    <source>
        <dbReference type="EMBL" id="PKI48672.1"/>
    </source>
</evidence>
<dbReference type="EMBL" id="PGOL01002353">
    <property type="protein sequence ID" value="PKI48672.1"/>
    <property type="molecule type" value="Genomic_DNA"/>
</dbReference>
<dbReference type="AlphaFoldDB" id="A0A2I0IXB9"/>
<keyword evidence="3" id="KW-1185">Reference proteome</keyword>